<dbReference type="SUPFAM" id="SSF159894">
    <property type="entry name" value="YgaC/TfoX-N like"/>
    <property type="match status" value="1"/>
</dbReference>
<gene>
    <name evidence="4" type="primary">sxy</name>
    <name evidence="4" type="ORF">NCTC10976_01945</name>
    <name evidence="3" type="ORF">OYG11_09545</name>
</gene>
<dbReference type="OrthoDB" id="4225809at2"/>
<dbReference type="PIRSF" id="PIRSF028788">
    <property type="entry name" value="TfoX_Sxy"/>
    <property type="match status" value="1"/>
</dbReference>
<dbReference type="GO" id="GO:0030420">
    <property type="term" value="P:establishment of competence for transformation"/>
    <property type="evidence" value="ECO:0007669"/>
    <property type="project" value="InterPro"/>
</dbReference>
<evidence type="ECO:0000259" key="1">
    <source>
        <dbReference type="Pfam" id="PF04993"/>
    </source>
</evidence>
<reference evidence="3" key="2">
    <citation type="journal article" date="2021" name="Vet Sci">
        <title>O-Serogroups and Pathovirotypes of Escherichia coli Isolated from Post-Weaning Piglets Showing Diarrhoea and/or Oedema in South Korea.</title>
        <authorList>
            <person name="Byun J.W."/>
            <person name="Moon B.Y."/>
            <person name="Do K.H."/>
            <person name="Lee K."/>
            <person name="Lee H.Y."/>
            <person name="Kim W.I."/>
            <person name="So B."/>
            <person name="Lee W.K."/>
        </authorList>
    </citation>
    <scope>NUCLEOTIDE SEQUENCE</scope>
    <source>
        <strain evidence="3">84/14</strain>
    </source>
</reference>
<dbReference type="InterPro" id="IPR007076">
    <property type="entry name" value="TfoX_N"/>
</dbReference>
<evidence type="ECO:0000313" key="4">
    <source>
        <dbReference type="EMBL" id="VEJ17788.1"/>
    </source>
</evidence>
<dbReference type="Pfam" id="PF04993">
    <property type="entry name" value="TfoX_N"/>
    <property type="match status" value="1"/>
</dbReference>
<evidence type="ECO:0000313" key="3">
    <source>
        <dbReference type="EMBL" id="MCY6524448.1"/>
    </source>
</evidence>
<dbReference type="Proteomes" id="UP000275510">
    <property type="component" value="Chromosome"/>
</dbReference>
<dbReference type="Gene3D" id="3.30.1460.30">
    <property type="entry name" value="YgaC/TfoX-N like chaperone"/>
    <property type="match status" value="1"/>
</dbReference>
<dbReference type="Proteomes" id="UP001077788">
    <property type="component" value="Unassembled WGS sequence"/>
</dbReference>
<organism evidence="4 5">
    <name type="scientific">Actinobacillus pleuropneumoniae</name>
    <name type="common">Haemophilus pleuropneumoniae</name>
    <dbReference type="NCBI Taxonomy" id="715"/>
    <lineage>
        <taxon>Bacteria</taxon>
        <taxon>Pseudomonadati</taxon>
        <taxon>Pseudomonadota</taxon>
        <taxon>Gammaproteobacteria</taxon>
        <taxon>Pasteurellales</taxon>
        <taxon>Pasteurellaceae</taxon>
        <taxon>Actinobacillus</taxon>
    </lineage>
</organism>
<dbReference type="PANTHER" id="PTHR36121">
    <property type="entry name" value="PROTEIN SXY"/>
    <property type="match status" value="1"/>
</dbReference>
<feature type="domain" description="TfoX N-terminal" evidence="1">
    <location>
        <begin position="13"/>
        <end position="107"/>
    </location>
</feature>
<name>A0A223MDY2_ACTPL</name>
<dbReference type="Pfam" id="PF04994">
    <property type="entry name" value="TfoX_C"/>
    <property type="match status" value="1"/>
</dbReference>
<dbReference type="InterPro" id="IPR026256">
    <property type="entry name" value="TfoX-like_gammaprotbact"/>
</dbReference>
<reference evidence="4 5" key="1">
    <citation type="submission" date="2018-12" db="EMBL/GenBank/DDBJ databases">
        <authorList>
            <consortium name="Pathogen Informatics"/>
        </authorList>
    </citation>
    <scope>NUCLEOTIDE SEQUENCE [LARGE SCALE GENOMIC DNA]</scope>
    <source>
        <strain evidence="4 5">NCTC10976</strain>
    </source>
</reference>
<dbReference type="InterPro" id="IPR047525">
    <property type="entry name" value="TfoX-like"/>
</dbReference>
<sequence>MAISPKKFQYLKEIFSPLGEINFKSYFSYLGIFKDDTMFALYDHKNDRLYLRKSAQFYPDIIRTIPIHFLIDRRIGKQQSHIFYLIPSSIIHNLHLYTHWILSAIEEYQTAKAKLISQNKNKIRLLPNLNINIERLLARIEIYTVDDLKNVGVINAFVKLIMLGLEVTELLLFKLYAALEHKYIYMLSKQEKQSLLIEADLSLYNAGLRKRFAISQAN</sequence>
<feature type="domain" description="TfoX C-terminal" evidence="2">
    <location>
        <begin position="120"/>
        <end position="196"/>
    </location>
</feature>
<evidence type="ECO:0000259" key="2">
    <source>
        <dbReference type="Pfam" id="PF04994"/>
    </source>
</evidence>
<dbReference type="AlphaFoldDB" id="A0A223MDY2"/>
<dbReference type="RefSeq" id="WP_005609196.1">
    <property type="nucleotide sequence ID" value="NZ_CBDBSU010000025.1"/>
</dbReference>
<dbReference type="GeneID" id="48600050"/>
<dbReference type="PANTHER" id="PTHR36121:SF1">
    <property type="entry name" value="PROTEIN SXY"/>
    <property type="match status" value="1"/>
</dbReference>
<dbReference type="EMBL" id="JAPQFC010000001">
    <property type="protein sequence ID" value="MCY6524448.1"/>
    <property type="molecule type" value="Genomic_DNA"/>
</dbReference>
<protein>
    <submittedName>
        <fullName evidence="3 4">DNA transformation protein</fullName>
    </submittedName>
</protein>
<dbReference type="InterPro" id="IPR007077">
    <property type="entry name" value="TfoX_C"/>
</dbReference>
<dbReference type="Gene3D" id="1.10.150.20">
    <property type="entry name" value="5' to 3' exonuclease, C-terminal subdomain"/>
    <property type="match status" value="1"/>
</dbReference>
<dbReference type="OMA" id="WYKNNAV"/>
<reference evidence="3" key="3">
    <citation type="submission" date="2022-12" db="EMBL/GenBank/DDBJ databases">
        <authorList>
            <person name="Kardos G."/>
            <person name="Sarkozi R."/>
            <person name="Laczko L."/>
            <person name="Marton S."/>
            <person name="Makrai L."/>
            <person name="Banyai K."/>
            <person name="Fodor L."/>
        </authorList>
    </citation>
    <scope>NUCLEOTIDE SEQUENCE</scope>
    <source>
        <strain evidence="3">84/14</strain>
    </source>
</reference>
<evidence type="ECO:0000313" key="5">
    <source>
        <dbReference type="Proteomes" id="UP000275510"/>
    </source>
</evidence>
<dbReference type="EMBL" id="LR134515">
    <property type="protein sequence ID" value="VEJ17788.1"/>
    <property type="molecule type" value="Genomic_DNA"/>
</dbReference>
<accession>A0A223MDY2</accession>
<proteinExistence type="predicted"/>